<reference evidence="3" key="1">
    <citation type="journal article" date="2021" name="Nat. Commun.">
        <title>Genetic determinants of endophytism in the Arabidopsis root mycobiome.</title>
        <authorList>
            <person name="Mesny F."/>
            <person name="Miyauchi S."/>
            <person name="Thiergart T."/>
            <person name="Pickel B."/>
            <person name="Atanasova L."/>
            <person name="Karlsson M."/>
            <person name="Huettel B."/>
            <person name="Barry K.W."/>
            <person name="Haridas S."/>
            <person name="Chen C."/>
            <person name="Bauer D."/>
            <person name="Andreopoulos W."/>
            <person name="Pangilinan J."/>
            <person name="LaButti K."/>
            <person name="Riley R."/>
            <person name="Lipzen A."/>
            <person name="Clum A."/>
            <person name="Drula E."/>
            <person name="Henrissat B."/>
            <person name="Kohler A."/>
            <person name="Grigoriev I.V."/>
            <person name="Martin F.M."/>
            <person name="Hacquard S."/>
        </authorList>
    </citation>
    <scope>NUCLEOTIDE SEQUENCE</scope>
    <source>
        <strain evidence="3">MPI-SDFR-AT-0117</strain>
    </source>
</reference>
<keyword evidence="4" id="KW-1185">Reference proteome</keyword>
<name>A0A9P9ADF1_9PEZI</name>
<dbReference type="InterPro" id="IPR027795">
    <property type="entry name" value="CASTOR_ACT_dom"/>
</dbReference>
<dbReference type="EMBL" id="JAGSXJ010000007">
    <property type="protein sequence ID" value="KAH6689602.1"/>
    <property type="molecule type" value="Genomic_DNA"/>
</dbReference>
<dbReference type="InterPro" id="IPR051719">
    <property type="entry name" value="CASTOR_mTORC1"/>
</dbReference>
<feature type="region of interest" description="Disordered" evidence="1">
    <location>
        <begin position="245"/>
        <end position="297"/>
    </location>
</feature>
<feature type="compositionally biased region" description="Low complexity" evidence="1">
    <location>
        <begin position="258"/>
        <end position="274"/>
    </location>
</feature>
<dbReference type="OrthoDB" id="58529at2759"/>
<gene>
    <name evidence="3" type="ORF">F5X68DRAFT_254033</name>
</gene>
<sequence>MNVQATFLPGQVSLVHFPRDLYASWLQPVLRTLLPQTQTLGNDLQWPDHTLEGLSKENQHTFLNVSVTPLECSVVCHSAWAEQVFRPAIEALPADRRRDVFISRETYNALSVISGDVDIVGRIMELTSPLALAGIPIFFISTYYSDFILVPAKSRHTVESALADRGFILDSLEKDRDSFVARGRHGGYHNGSGGRYPPSAPAPAPDQATVAELFARTFGLLKKRSVEPAIEPGLRLVQLSARDFTHHQSHHGHHSTHHSSGARGRAAAYGHSSSNGRPALSRQGTANGSGGRNDLPAPSWLDDVDTKLYASLVSALVSQPRFFSMTFALGDPASFLLEPALLPLFGDALVGDPAVELVPVSLDLRNMPLEATGVVCAVAGKLVQEMRVDEKPGLSYLSTASAGTVIMSPEQAAEALDILRPLMSKEG</sequence>
<dbReference type="GO" id="GO:0046394">
    <property type="term" value="P:carboxylic acid biosynthetic process"/>
    <property type="evidence" value="ECO:0007669"/>
    <property type="project" value="UniProtKB-ARBA"/>
</dbReference>
<dbReference type="PANTHER" id="PTHR31131">
    <property type="entry name" value="CHROMOSOME 1, WHOLE GENOME SHOTGUN SEQUENCE"/>
    <property type="match status" value="1"/>
</dbReference>
<evidence type="ECO:0000313" key="4">
    <source>
        <dbReference type="Proteomes" id="UP000770015"/>
    </source>
</evidence>
<feature type="domain" description="CASTOR ACT" evidence="2">
    <location>
        <begin position="103"/>
        <end position="163"/>
    </location>
</feature>
<evidence type="ECO:0000259" key="2">
    <source>
        <dbReference type="Pfam" id="PF13840"/>
    </source>
</evidence>
<dbReference type="SUPFAM" id="SSF55021">
    <property type="entry name" value="ACT-like"/>
    <property type="match status" value="1"/>
</dbReference>
<dbReference type="InterPro" id="IPR045865">
    <property type="entry name" value="ACT-like_dom_sf"/>
</dbReference>
<evidence type="ECO:0000256" key="1">
    <source>
        <dbReference type="SAM" id="MobiDB-lite"/>
    </source>
</evidence>
<feature type="compositionally biased region" description="Basic residues" evidence="1">
    <location>
        <begin position="247"/>
        <end position="257"/>
    </location>
</feature>
<protein>
    <submittedName>
        <fullName evidence="3">ACT domain-containing protein</fullName>
    </submittedName>
</protein>
<feature type="region of interest" description="Disordered" evidence="1">
    <location>
        <begin position="183"/>
        <end position="205"/>
    </location>
</feature>
<dbReference type="Proteomes" id="UP000770015">
    <property type="component" value="Unassembled WGS sequence"/>
</dbReference>
<dbReference type="AlphaFoldDB" id="A0A9P9ADF1"/>
<comment type="caution">
    <text evidence="3">The sequence shown here is derived from an EMBL/GenBank/DDBJ whole genome shotgun (WGS) entry which is preliminary data.</text>
</comment>
<dbReference type="GO" id="GO:0006520">
    <property type="term" value="P:amino acid metabolic process"/>
    <property type="evidence" value="ECO:0007669"/>
    <property type="project" value="UniProtKB-ARBA"/>
</dbReference>
<dbReference type="Gene3D" id="3.30.2130.10">
    <property type="entry name" value="VC0802-like"/>
    <property type="match status" value="1"/>
</dbReference>
<accession>A0A9P9ADF1</accession>
<dbReference type="PANTHER" id="PTHR31131:SF6">
    <property type="entry name" value="CASTOR ACT DOMAIN-CONTAINING PROTEIN"/>
    <property type="match status" value="1"/>
</dbReference>
<proteinExistence type="predicted"/>
<dbReference type="Pfam" id="PF13840">
    <property type="entry name" value="ACT_7"/>
    <property type="match status" value="1"/>
</dbReference>
<organism evidence="3 4">
    <name type="scientific">Plectosphaerella plurivora</name>
    <dbReference type="NCBI Taxonomy" id="936078"/>
    <lineage>
        <taxon>Eukaryota</taxon>
        <taxon>Fungi</taxon>
        <taxon>Dikarya</taxon>
        <taxon>Ascomycota</taxon>
        <taxon>Pezizomycotina</taxon>
        <taxon>Sordariomycetes</taxon>
        <taxon>Hypocreomycetidae</taxon>
        <taxon>Glomerellales</taxon>
        <taxon>Plectosphaerellaceae</taxon>
        <taxon>Plectosphaerella</taxon>
    </lineage>
</organism>
<evidence type="ECO:0000313" key="3">
    <source>
        <dbReference type="EMBL" id="KAH6689602.1"/>
    </source>
</evidence>